<evidence type="ECO:0000313" key="2">
    <source>
        <dbReference type="Proteomes" id="UP000799777"/>
    </source>
</evidence>
<reference evidence="1" key="1">
    <citation type="journal article" date="2020" name="Stud. Mycol.">
        <title>101 Dothideomycetes genomes: a test case for predicting lifestyles and emergence of pathogens.</title>
        <authorList>
            <person name="Haridas S."/>
            <person name="Albert R."/>
            <person name="Binder M."/>
            <person name="Bloem J."/>
            <person name="Labutti K."/>
            <person name="Salamov A."/>
            <person name="Andreopoulos B."/>
            <person name="Baker S."/>
            <person name="Barry K."/>
            <person name="Bills G."/>
            <person name="Bluhm B."/>
            <person name="Cannon C."/>
            <person name="Castanera R."/>
            <person name="Culley D."/>
            <person name="Daum C."/>
            <person name="Ezra D."/>
            <person name="Gonzalez J."/>
            <person name="Henrissat B."/>
            <person name="Kuo A."/>
            <person name="Liang C."/>
            <person name="Lipzen A."/>
            <person name="Lutzoni F."/>
            <person name="Magnuson J."/>
            <person name="Mondo S."/>
            <person name="Nolan M."/>
            <person name="Ohm R."/>
            <person name="Pangilinan J."/>
            <person name="Park H.-J."/>
            <person name="Ramirez L."/>
            <person name="Alfaro M."/>
            <person name="Sun H."/>
            <person name="Tritt A."/>
            <person name="Yoshinaga Y."/>
            <person name="Zwiers L.-H."/>
            <person name="Turgeon B."/>
            <person name="Goodwin S."/>
            <person name="Spatafora J."/>
            <person name="Crous P."/>
            <person name="Grigoriev I."/>
        </authorList>
    </citation>
    <scope>NUCLEOTIDE SEQUENCE</scope>
    <source>
        <strain evidence="1">CBS 110217</strain>
    </source>
</reference>
<dbReference type="EMBL" id="ML978273">
    <property type="protein sequence ID" value="KAF2025144.1"/>
    <property type="molecule type" value="Genomic_DNA"/>
</dbReference>
<name>A0A9P4H0R5_9PLEO</name>
<keyword evidence="2" id="KW-1185">Reference proteome</keyword>
<dbReference type="AlphaFoldDB" id="A0A9P4H0R5"/>
<protein>
    <submittedName>
        <fullName evidence="1">Uncharacterized protein</fullName>
    </submittedName>
</protein>
<comment type="caution">
    <text evidence="1">The sequence shown here is derived from an EMBL/GenBank/DDBJ whole genome shotgun (WGS) entry which is preliminary data.</text>
</comment>
<organism evidence="1 2">
    <name type="scientific">Setomelanomma holmii</name>
    <dbReference type="NCBI Taxonomy" id="210430"/>
    <lineage>
        <taxon>Eukaryota</taxon>
        <taxon>Fungi</taxon>
        <taxon>Dikarya</taxon>
        <taxon>Ascomycota</taxon>
        <taxon>Pezizomycotina</taxon>
        <taxon>Dothideomycetes</taxon>
        <taxon>Pleosporomycetidae</taxon>
        <taxon>Pleosporales</taxon>
        <taxon>Pleosporineae</taxon>
        <taxon>Phaeosphaeriaceae</taxon>
        <taxon>Setomelanomma</taxon>
    </lineage>
</organism>
<proteinExistence type="predicted"/>
<gene>
    <name evidence="1" type="ORF">EK21DRAFT_117073</name>
</gene>
<evidence type="ECO:0000313" key="1">
    <source>
        <dbReference type="EMBL" id="KAF2025144.1"/>
    </source>
</evidence>
<sequence>MPRPDYEKSRFDLAAEVLRMLHRLRPDVVEARSMVGLSARLRKVLQLDSNDTALQAATKMRQRSLEASEPRIEATKPIPSYELPVDVIHPHPEWYGIQPRSNIPSQESPLCDILYRTEVRNNEPTVILMNQQGELLAYAPPGPKGGDWFLEFP</sequence>
<accession>A0A9P4H0R5</accession>
<dbReference type="Proteomes" id="UP000799777">
    <property type="component" value="Unassembled WGS sequence"/>
</dbReference>